<evidence type="ECO:0008006" key="3">
    <source>
        <dbReference type="Google" id="ProtNLM"/>
    </source>
</evidence>
<proteinExistence type="predicted"/>
<keyword evidence="2" id="KW-1185">Reference proteome</keyword>
<evidence type="ECO:0000313" key="1">
    <source>
        <dbReference type="EMBL" id="MBO9203999.1"/>
    </source>
</evidence>
<comment type="caution">
    <text evidence="1">The sequence shown here is derived from an EMBL/GenBank/DDBJ whole genome shotgun (WGS) entry which is preliminary data.</text>
</comment>
<dbReference type="EMBL" id="JAGHKO010000011">
    <property type="protein sequence ID" value="MBO9203999.1"/>
    <property type="molecule type" value="Genomic_DNA"/>
</dbReference>
<gene>
    <name evidence="1" type="ORF">J7I42_27180</name>
</gene>
<sequence>MMKRKIILIIGSIVLLSAAAIAGNWAGWFTKTVTNTELPDAKEEYKRIAERLKNDTAVNIEGLITLYDGEKPGVIKEKTTYRLIKHQDQYYSQFGLLQSFCNGSMVVQLDTTNRVIVVADANDGSGKRKKSMQPSLDVLFDEKADFKITGQIVQNGNNERTISFQDEFRPEIRSYALTYDPATYQVNRATIQWWKDGGAFKESVDTSRIWISQIDYRRLTLVDMNINEEINKIITIKKDQVLPALQFQDYQLHVANPEQ</sequence>
<protein>
    <recommendedName>
        <fullName evidence="3">DUF4292 domain-containing protein</fullName>
    </recommendedName>
</protein>
<reference evidence="1 2" key="1">
    <citation type="submission" date="2021-03" db="EMBL/GenBank/DDBJ databases">
        <title>Assistant Professor.</title>
        <authorList>
            <person name="Huq M.A."/>
        </authorList>
    </citation>
    <scope>NUCLEOTIDE SEQUENCE [LARGE SCALE GENOMIC DNA]</scope>
    <source>
        <strain evidence="1 2">MAH-29</strain>
    </source>
</reference>
<dbReference type="RefSeq" id="WP_209142143.1">
    <property type="nucleotide sequence ID" value="NZ_JAGHKO010000011.1"/>
</dbReference>
<organism evidence="1 2">
    <name type="scientific">Niastella soli</name>
    <dbReference type="NCBI Taxonomy" id="2821487"/>
    <lineage>
        <taxon>Bacteria</taxon>
        <taxon>Pseudomonadati</taxon>
        <taxon>Bacteroidota</taxon>
        <taxon>Chitinophagia</taxon>
        <taxon>Chitinophagales</taxon>
        <taxon>Chitinophagaceae</taxon>
        <taxon>Niastella</taxon>
    </lineage>
</organism>
<dbReference type="Proteomes" id="UP000677244">
    <property type="component" value="Unassembled WGS sequence"/>
</dbReference>
<evidence type="ECO:0000313" key="2">
    <source>
        <dbReference type="Proteomes" id="UP000677244"/>
    </source>
</evidence>
<accession>A0ABS3Z1E6</accession>
<name>A0ABS3Z1E6_9BACT</name>